<evidence type="ECO:0000256" key="2">
    <source>
        <dbReference type="ARBA" id="ARBA00007531"/>
    </source>
</evidence>
<sequence length="157" mass="16163">MVGSNQRWPGQLPAETLPDRRRGTVRAGMIAGCLLTVTFGLVALAVAVVAETGAAPVALVDQEPLPALGIVGYEVSASTGTAHSVAYVGGDNLLRTEVSTPLPWKKRVTSPTLALALNAQRNGIGDITCRITVNGRTVAEQTATGLYAVVNCTAAVP</sequence>
<dbReference type="Gene3D" id="2.60.40.2880">
    <property type="entry name" value="MmpS1-5, C-terminal soluble domain"/>
    <property type="match status" value="1"/>
</dbReference>
<dbReference type="RefSeq" id="WP_209890286.1">
    <property type="nucleotide sequence ID" value="NZ_JAGGMR010000001.1"/>
</dbReference>
<evidence type="ECO:0000256" key="7">
    <source>
        <dbReference type="SAM" id="Phobius"/>
    </source>
</evidence>
<evidence type="ECO:0000256" key="6">
    <source>
        <dbReference type="ARBA" id="ARBA00023136"/>
    </source>
</evidence>
<dbReference type="Proteomes" id="UP001519325">
    <property type="component" value="Unassembled WGS sequence"/>
</dbReference>
<evidence type="ECO:0000313" key="8">
    <source>
        <dbReference type="EMBL" id="MBP2190320.1"/>
    </source>
</evidence>
<comment type="subcellular location">
    <subcellularLocation>
        <location evidence="1">Cell membrane</location>
    </subcellularLocation>
</comment>
<evidence type="ECO:0000256" key="1">
    <source>
        <dbReference type="ARBA" id="ARBA00004236"/>
    </source>
</evidence>
<dbReference type="EMBL" id="JAGGMR010000001">
    <property type="protein sequence ID" value="MBP2190320.1"/>
    <property type="molecule type" value="Genomic_DNA"/>
</dbReference>
<comment type="caution">
    <text evidence="8">The sequence shown here is derived from an EMBL/GenBank/DDBJ whole genome shotgun (WGS) entry which is preliminary data.</text>
</comment>
<evidence type="ECO:0000256" key="3">
    <source>
        <dbReference type="ARBA" id="ARBA00022475"/>
    </source>
</evidence>
<keyword evidence="5 7" id="KW-1133">Transmembrane helix</keyword>
<evidence type="ECO:0000256" key="4">
    <source>
        <dbReference type="ARBA" id="ARBA00022692"/>
    </source>
</evidence>
<keyword evidence="9" id="KW-1185">Reference proteome</keyword>
<evidence type="ECO:0000313" key="9">
    <source>
        <dbReference type="Proteomes" id="UP001519325"/>
    </source>
</evidence>
<protein>
    <submittedName>
        <fullName evidence="8">Uncharacterized protein</fullName>
    </submittedName>
</protein>
<comment type="similarity">
    <text evidence="2">Belongs to the MmpS family.</text>
</comment>
<dbReference type="Pfam" id="PF05423">
    <property type="entry name" value="Mycobact_memb"/>
    <property type="match status" value="1"/>
</dbReference>
<gene>
    <name evidence="8" type="ORF">BJ987_003221</name>
</gene>
<evidence type="ECO:0000256" key="5">
    <source>
        <dbReference type="ARBA" id="ARBA00022989"/>
    </source>
</evidence>
<keyword evidence="6 7" id="KW-0472">Membrane</keyword>
<proteinExistence type="inferred from homology"/>
<name>A0ABS4QF55_9NOCA</name>
<keyword evidence="3" id="KW-1003">Cell membrane</keyword>
<keyword evidence="4 7" id="KW-0812">Transmembrane</keyword>
<dbReference type="InterPro" id="IPR008693">
    <property type="entry name" value="MmpS"/>
</dbReference>
<organism evidence="8 9">
    <name type="scientific">Nocardia goodfellowii</name>
    <dbReference type="NCBI Taxonomy" id="882446"/>
    <lineage>
        <taxon>Bacteria</taxon>
        <taxon>Bacillati</taxon>
        <taxon>Actinomycetota</taxon>
        <taxon>Actinomycetes</taxon>
        <taxon>Mycobacteriales</taxon>
        <taxon>Nocardiaceae</taxon>
        <taxon>Nocardia</taxon>
    </lineage>
</organism>
<dbReference type="InterPro" id="IPR038468">
    <property type="entry name" value="MmpS_C"/>
</dbReference>
<feature type="transmembrane region" description="Helical" evidence="7">
    <location>
        <begin position="27"/>
        <end position="50"/>
    </location>
</feature>
<accession>A0ABS4QF55</accession>
<reference evidence="8 9" key="1">
    <citation type="submission" date="2021-03" db="EMBL/GenBank/DDBJ databases">
        <title>Sequencing the genomes of 1000 actinobacteria strains.</title>
        <authorList>
            <person name="Klenk H.-P."/>
        </authorList>
    </citation>
    <scope>NUCLEOTIDE SEQUENCE [LARGE SCALE GENOMIC DNA]</scope>
    <source>
        <strain evidence="8 9">DSM 45516</strain>
    </source>
</reference>